<feature type="non-terminal residue" evidence="1">
    <location>
        <position position="1"/>
    </location>
</feature>
<sequence>ADNSGTYVYSYEDDSTWREDSYGIPTYTGSKNINNVRLYLRIYIDWWSSYHGWGKGLIRINSRSYYTDTYSHVAGWETHYHNWATSPATSSNWTKSEVRSSQIGVALLNSYMASVRSRCTQVYVEVDYTTIVAPTTTTQAVSDIGTTTSTGNGNMIDNGGENASKRGVCWNTTGNPTVADDKSEETDSFGVGAFTRPMTGLSPSTHYYVKAYAYNSAGYGYGSQVEFDTLTLHEVEVTDGIALTDTLVKTPMLFKSDGIALSDVLVKTMDKRVTDGIAFKDVLVKLQIHVRTFTDGIAFKDVLVKTISKTLTDSIAFKDVISYVKNPTKLAKLIRKLLQLEGIGGGKED</sequence>
<dbReference type="SUPFAM" id="SSF49265">
    <property type="entry name" value="Fibronectin type III"/>
    <property type="match status" value="1"/>
</dbReference>
<feature type="non-terminal residue" evidence="1">
    <location>
        <position position="349"/>
    </location>
</feature>
<dbReference type="EMBL" id="BARW01003461">
    <property type="protein sequence ID" value="GAI67238.1"/>
    <property type="molecule type" value="Genomic_DNA"/>
</dbReference>
<evidence type="ECO:0000313" key="1">
    <source>
        <dbReference type="EMBL" id="GAI67238.1"/>
    </source>
</evidence>
<proteinExistence type="predicted"/>
<accession>X1QG84</accession>
<dbReference type="InterPro" id="IPR036116">
    <property type="entry name" value="FN3_sf"/>
</dbReference>
<dbReference type="AlphaFoldDB" id="X1QG84"/>
<gene>
    <name evidence="1" type="ORF">S12H4_08815</name>
</gene>
<name>X1QG84_9ZZZZ</name>
<organism evidence="1">
    <name type="scientific">marine sediment metagenome</name>
    <dbReference type="NCBI Taxonomy" id="412755"/>
    <lineage>
        <taxon>unclassified sequences</taxon>
        <taxon>metagenomes</taxon>
        <taxon>ecological metagenomes</taxon>
    </lineage>
</organism>
<reference evidence="1" key="1">
    <citation type="journal article" date="2014" name="Front. Microbiol.">
        <title>High frequency of phylogenetically diverse reductive dehalogenase-homologous genes in deep subseafloor sedimentary metagenomes.</title>
        <authorList>
            <person name="Kawai M."/>
            <person name="Futagami T."/>
            <person name="Toyoda A."/>
            <person name="Takaki Y."/>
            <person name="Nishi S."/>
            <person name="Hori S."/>
            <person name="Arai W."/>
            <person name="Tsubouchi T."/>
            <person name="Morono Y."/>
            <person name="Uchiyama I."/>
            <person name="Ito T."/>
            <person name="Fujiyama A."/>
            <person name="Inagaki F."/>
            <person name="Takami H."/>
        </authorList>
    </citation>
    <scope>NUCLEOTIDE SEQUENCE</scope>
    <source>
        <strain evidence="1">Expedition CK06-06</strain>
    </source>
</reference>
<evidence type="ECO:0008006" key="2">
    <source>
        <dbReference type="Google" id="ProtNLM"/>
    </source>
</evidence>
<comment type="caution">
    <text evidence="1">The sequence shown here is derived from an EMBL/GenBank/DDBJ whole genome shotgun (WGS) entry which is preliminary data.</text>
</comment>
<protein>
    <recommendedName>
        <fullName evidence="2">Fibronectin type-III domain-containing protein</fullName>
    </recommendedName>
</protein>